<dbReference type="PANTHER" id="PTHR15184">
    <property type="entry name" value="ATP SYNTHASE"/>
    <property type="match status" value="1"/>
</dbReference>
<evidence type="ECO:0000256" key="10">
    <source>
        <dbReference type="ARBA" id="ARBA00022840"/>
    </source>
</evidence>
<evidence type="ECO:0000256" key="6">
    <source>
        <dbReference type="ARBA" id="ARBA00022490"/>
    </source>
</evidence>
<dbReference type="InterPro" id="IPR020005">
    <property type="entry name" value="FliI_clade1"/>
</dbReference>
<dbReference type="NCBIfam" id="TIGR03496">
    <property type="entry name" value="FliI_clade1"/>
    <property type="match status" value="1"/>
</dbReference>
<dbReference type="NCBIfam" id="TIGR01026">
    <property type="entry name" value="fliI_yscN"/>
    <property type="match status" value="1"/>
</dbReference>
<keyword evidence="19" id="KW-0966">Cell projection</keyword>
<name>A0A160FPG3_9BURK</name>
<evidence type="ECO:0000256" key="13">
    <source>
        <dbReference type="ARBA" id="ARBA00023065"/>
    </source>
</evidence>
<evidence type="ECO:0000313" key="20">
    <source>
        <dbReference type="Proteomes" id="UP000076852"/>
    </source>
</evidence>
<dbReference type="PROSITE" id="PS00152">
    <property type="entry name" value="ATPASE_ALPHA_BETA"/>
    <property type="match status" value="1"/>
</dbReference>
<evidence type="ECO:0000256" key="8">
    <source>
        <dbReference type="ARBA" id="ARBA00022781"/>
    </source>
</evidence>
<dbReference type="GO" id="GO:0071973">
    <property type="term" value="P:bacterial-type flagellum-dependent cell motility"/>
    <property type="evidence" value="ECO:0007669"/>
    <property type="project" value="InterPro"/>
</dbReference>
<reference evidence="19 20" key="1">
    <citation type="journal article" date="2016" name="Gene">
        <title>PacBio SMRT assembly of a complex multi-replicon genome reveals chlorocatechol degradative operon in a region of genome plasticity.</title>
        <authorList>
            <person name="Ricker N."/>
            <person name="Shen S.Y."/>
            <person name="Goordial J."/>
            <person name="Jin S."/>
            <person name="Fulthorpe R.R."/>
        </authorList>
    </citation>
    <scope>NUCLEOTIDE SEQUENCE [LARGE SCALE GENOMIC DNA]</scope>
    <source>
        <strain evidence="19 20">OLGA172</strain>
    </source>
</reference>
<comment type="catalytic activity">
    <reaction evidence="16">
        <text>ATP + H2O + cellular proteinSide 1 = ADP + phosphate + cellular proteinSide 2.</text>
        <dbReference type="EC" id="7.4.2.8"/>
    </reaction>
</comment>
<evidence type="ECO:0000256" key="4">
    <source>
        <dbReference type="ARBA" id="ARBA00020580"/>
    </source>
</evidence>
<dbReference type="AlphaFoldDB" id="A0A160FPG3"/>
<dbReference type="EC" id="7.1.2.2" evidence="3"/>
<dbReference type="GO" id="GO:0005737">
    <property type="term" value="C:cytoplasm"/>
    <property type="evidence" value="ECO:0007669"/>
    <property type="project" value="UniProtKB-SubCell"/>
</dbReference>
<keyword evidence="7" id="KW-0547">Nucleotide-binding</keyword>
<feature type="compositionally biased region" description="Low complexity" evidence="17">
    <location>
        <begin position="56"/>
        <end position="84"/>
    </location>
</feature>
<keyword evidence="9" id="KW-1005">Bacterial flagellum biogenesis</keyword>
<evidence type="ECO:0000256" key="11">
    <source>
        <dbReference type="ARBA" id="ARBA00022927"/>
    </source>
</evidence>
<dbReference type="Proteomes" id="UP000076852">
    <property type="component" value="Chromosome 1"/>
</dbReference>
<keyword evidence="8" id="KW-0375">Hydrogen ion transport</keyword>
<dbReference type="GO" id="GO:0030257">
    <property type="term" value="C:type III protein secretion system complex"/>
    <property type="evidence" value="ECO:0007669"/>
    <property type="project" value="InterPro"/>
</dbReference>
<dbReference type="InterPro" id="IPR050053">
    <property type="entry name" value="ATPase_alpha/beta_chains"/>
</dbReference>
<keyword evidence="20" id="KW-1185">Reference proteome</keyword>
<sequence length="553" mass="58237">MVTPTLEEIHASDLTPLERELALASFGAEALADVPAAVTPAAAAIAAIDAALREPGAGHPAQGAAASRESDAADAAADAAFSSPASPPPAPYDPALDSNPHMQAWRGRLDALRARNAIAKPMRACGRLTRAAGLVLEAVGLRLSVGAEVMIELPFGSSLPMAEAEVVGFSGDKLFLMPTTEVIGLLPGARVYPLESAPIADPMAGAKRLPVGWELLGRVLDASGRPLDGLGPLGAHADAPLSSPVINPLNREPIHKVLDVGVRAINALLTVGRGQRMGLFAGSGVGKSVLLGTMARYTSAEVIVIGLIGERGREVKEFIEQILGEEGLARSVVIAAPADVSPLLRMQAASYSTSLAEYFRDQGKHVLLLMDSLTRYAMAQREIALAVGEPPATKGYPPSVFAKLPALVERTGNGPAGGGSITAFYTVLTEGDDQQDPIADSARAILDGHIVLSRSLAEAGHYPAIDIEASISRAMTALIDDSHLEKTRMFKQMLSRYQRNRDLINVGAYSSGRDALLDRAIALYPRMEAFLQQGFRECANFEPSLEMLNALFA</sequence>
<keyword evidence="14" id="KW-1006">Bacterial flagellum protein export</keyword>
<evidence type="ECO:0000313" key="19">
    <source>
        <dbReference type="EMBL" id="ANB74306.1"/>
    </source>
</evidence>
<evidence type="ECO:0000256" key="5">
    <source>
        <dbReference type="ARBA" id="ARBA00022448"/>
    </source>
</evidence>
<dbReference type="InterPro" id="IPR027417">
    <property type="entry name" value="P-loop_NTPase"/>
</dbReference>
<evidence type="ECO:0000256" key="12">
    <source>
        <dbReference type="ARBA" id="ARBA00022967"/>
    </source>
</evidence>
<dbReference type="STRING" id="1804984.AYM40_19480"/>
<evidence type="ECO:0000256" key="16">
    <source>
        <dbReference type="ARBA" id="ARBA00034006"/>
    </source>
</evidence>
<dbReference type="EMBL" id="CP014578">
    <property type="protein sequence ID" value="ANB74306.1"/>
    <property type="molecule type" value="Genomic_DNA"/>
</dbReference>
<keyword evidence="5" id="KW-0813">Transport</keyword>
<evidence type="ECO:0000256" key="9">
    <source>
        <dbReference type="ARBA" id="ARBA00022795"/>
    </source>
</evidence>
<feature type="domain" description="AAA+ ATPase" evidence="18">
    <location>
        <begin position="273"/>
        <end position="456"/>
    </location>
</feature>
<dbReference type="CDD" id="cd18117">
    <property type="entry name" value="ATP-synt_flagellum-secretory_path_III_N"/>
    <property type="match status" value="1"/>
</dbReference>
<dbReference type="InterPro" id="IPR005714">
    <property type="entry name" value="ATPase_T3SS_FliI/YscN"/>
</dbReference>
<feature type="region of interest" description="Disordered" evidence="17">
    <location>
        <begin position="56"/>
        <end position="99"/>
    </location>
</feature>
<dbReference type="InterPro" id="IPR000194">
    <property type="entry name" value="ATPase_F1/V1/A1_a/bsu_nucl-bd"/>
</dbReference>
<dbReference type="OrthoDB" id="9803053at2"/>
<dbReference type="GO" id="GO:0016887">
    <property type="term" value="F:ATP hydrolysis activity"/>
    <property type="evidence" value="ECO:0007669"/>
    <property type="project" value="InterPro"/>
</dbReference>
<dbReference type="Pfam" id="PF00006">
    <property type="entry name" value="ATP-synt_ab"/>
    <property type="match status" value="1"/>
</dbReference>
<dbReference type="CDD" id="cd01136">
    <property type="entry name" value="ATPase_flagellum-secretory_path_III"/>
    <property type="match status" value="1"/>
</dbReference>
<keyword evidence="6" id="KW-0963">Cytoplasm</keyword>
<proteinExistence type="inferred from homology"/>
<evidence type="ECO:0000256" key="1">
    <source>
        <dbReference type="ARBA" id="ARBA00004496"/>
    </source>
</evidence>
<dbReference type="GO" id="GO:0030254">
    <property type="term" value="P:protein secretion by the type III secretion system"/>
    <property type="evidence" value="ECO:0007669"/>
    <property type="project" value="InterPro"/>
</dbReference>
<evidence type="ECO:0000256" key="14">
    <source>
        <dbReference type="ARBA" id="ARBA00023225"/>
    </source>
</evidence>
<keyword evidence="15" id="KW-0066">ATP synthesis</keyword>
<dbReference type="GO" id="GO:0046933">
    <property type="term" value="F:proton-transporting ATP synthase activity, rotational mechanism"/>
    <property type="evidence" value="ECO:0007669"/>
    <property type="project" value="TreeGrafter"/>
</dbReference>
<keyword evidence="12" id="KW-1278">Translocase</keyword>
<comment type="subcellular location">
    <subcellularLocation>
        <location evidence="1">Cytoplasm</location>
    </subcellularLocation>
</comment>
<comment type="similarity">
    <text evidence="2">Belongs to the ATPase alpha/beta chains family.</text>
</comment>
<dbReference type="Gene3D" id="3.40.50.12240">
    <property type="match status" value="1"/>
</dbReference>
<keyword evidence="19" id="KW-0282">Flagellum</keyword>
<dbReference type="GO" id="GO:0008564">
    <property type="term" value="F:protein-exporting ATPase activity"/>
    <property type="evidence" value="ECO:0007669"/>
    <property type="project" value="UniProtKB-EC"/>
</dbReference>
<organism evidence="19 20">
    <name type="scientific">Paraburkholderia phytofirmans OLGA172</name>
    <dbReference type="NCBI Taxonomy" id="1417228"/>
    <lineage>
        <taxon>Bacteria</taxon>
        <taxon>Pseudomonadati</taxon>
        <taxon>Pseudomonadota</taxon>
        <taxon>Betaproteobacteria</taxon>
        <taxon>Burkholderiales</taxon>
        <taxon>Burkholderiaceae</taxon>
        <taxon>Paraburkholderia</taxon>
    </lineage>
</organism>
<dbReference type="RefSeq" id="WP_063497611.1">
    <property type="nucleotide sequence ID" value="NZ_CP014578.1"/>
</dbReference>
<dbReference type="FunFam" id="3.40.50.12240:FF:000002">
    <property type="entry name" value="Flagellum-specific ATP synthase FliI"/>
    <property type="match status" value="1"/>
</dbReference>
<dbReference type="InterPro" id="IPR020003">
    <property type="entry name" value="ATPase_a/bsu_AS"/>
</dbReference>
<keyword evidence="19" id="KW-0969">Cilium</keyword>
<keyword evidence="11" id="KW-0653">Protein transport</keyword>
<gene>
    <name evidence="19" type="ORF">AYM40_19480</name>
</gene>
<dbReference type="PANTHER" id="PTHR15184:SF81">
    <property type="entry name" value="FLAGELLUM-SPECIFIC ATP SYNTHASE"/>
    <property type="match status" value="1"/>
</dbReference>
<evidence type="ECO:0000256" key="3">
    <source>
        <dbReference type="ARBA" id="ARBA00012473"/>
    </source>
</evidence>
<protein>
    <recommendedName>
        <fullName evidence="4">Flagellum-specific ATP synthase</fullName>
        <ecNumber evidence="3">7.1.2.2</ecNumber>
    </recommendedName>
</protein>
<dbReference type="CDD" id="cd18114">
    <property type="entry name" value="ATP-synt_flagellum-secretory_path_III_C"/>
    <property type="match status" value="1"/>
</dbReference>
<evidence type="ECO:0000256" key="17">
    <source>
        <dbReference type="SAM" id="MobiDB-lite"/>
    </source>
</evidence>
<evidence type="ECO:0000256" key="15">
    <source>
        <dbReference type="ARBA" id="ARBA00023310"/>
    </source>
</evidence>
<dbReference type="KEGG" id="buz:AYM40_19480"/>
<accession>A0A160FPG3</accession>
<keyword evidence="13" id="KW-0406">Ion transport</keyword>
<dbReference type="SUPFAM" id="SSF52540">
    <property type="entry name" value="P-loop containing nucleoside triphosphate hydrolases"/>
    <property type="match status" value="1"/>
</dbReference>
<evidence type="ECO:0000256" key="2">
    <source>
        <dbReference type="ARBA" id="ARBA00008936"/>
    </source>
</evidence>
<dbReference type="GO" id="GO:0005524">
    <property type="term" value="F:ATP binding"/>
    <property type="evidence" value="ECO:0007669"/>
    <property type="project" value="UniProtKB-KW"/>
</dbReference>
<keyword evidence="10" id="KW-0067">ATP-binding</keyword>
<evidence type="ECO:0000256" key="7">
    <source>
        <dbReference type="ARBA" id="ARBA00022741"/>
    </source>
</evidence>
<dbReference type="Pfam" id="PF18269">
    <property type="entry name" value="T3SS_ATPase_C"/>
    <property type="match status" value="1"/>
</dbReference>
<dbReference type="SMART" id="SM00382">
    <property type="entry name" value="AAA"/>
    <property type="match status" value="1"/>
</dbReference>
<dbReference type="GO" id="GO:0044780">
    <property type="term" value="P:bacterial-type flagellum assembly"/>
    <property type="evidence" value="ECO:0007669"/>
    <property type="project" value="InterPro"/>
</dbReference>
<evidence type="ECO:0000259" key="18">
    <source>
        <dbReference type="SMART" id="SM00382"/>
    </source>
</evidence>
<dbReference type="InterPro" id="IPR003593">
    <property type="entry name" value="AAA+_ATPase"/>
</dbReference>
<dbReference type="InterPro" id="IPR040627">
    <property type="entry name" value="T3SS_ATPase_C"/>
</dbReference>